<dbReference type="InterPro" id="IPR042226">
    <property type="entry name" value="eFR1_2_sf"/>
</dbReference>
<dbReference type="InterPro" id="IPR041202">
    <property type="entry name" value="BaeRF_family10"/>
</dbReference>
<evidence type="ECO:0000313" key="3">
    <source>
        <dbReference type="Proteomes" id="UP001162891"/>
    </source>
</evidence>
<proteinExistence type="predicted"/>
<evidence type="ECO:0008006" key="4">
    <source>
        <dbReference type="Google" id="ProtNLM"/>
    </source>
</evidence>
<evidence type="ECO:0000313" key="2">
    <source>
        <dbReference type="EMBL" id="BDG03453.1"/>
    </source>
</evidence>
<dbReference type="EMBL" id="AP025591">
    <property type="protein sequence ID" value="BDG03453.1"/>
    <property type="molecule type" value="Genomic_DNA"/>
</dbReference>
<dbReference type="Gene3D" id="3.30.1330.30">
    <property type="match status" value="1"/>
</dbReference>
<dbReference type="InterPro" id="IPR029064">
    <property type="entry name" value="Ribosomal_eL30-like_sf"/>
</dbReference>
<evidence type="ECO:0000256" key="1">
    <source>
        <dbReference type="SAM" id="MobiDB-lite"/>
    </source>
</evidence>
<reference evidence="3" key="1">
    <citation type="journal article" date="2022" name="Int. J. Syst. Evol. Microbiol.">
        <title>Anaeromyxobacter oryzae sp. nov., Anaeromyxobacter diazotrophicus sp. nov. and Anaeromyxobacter paludicola sp. nov., isolated from paddy soils.</title>
        <authorList>
            <person name="Itoh H."/>
            <person name="Xu Z."/>
            <person name="Mise K."/>
            <person name="Masuda Y."/>
            <person name="Ushijima N."/>
            <person name="Hayakawa C."/>
            <person name="Shiratori Y."/>
            <person name="Senoo K."/>
        </authorList>
    </citation>
    <scope>NUCLEOTIDE SEQUENCE [LARGE SCALE GENOMIC DNA]</scope>
    <source>
        <strain evidence="3">Red232</strain>
    </source>
</reference>
<dbReference type="RefSeq" id="WP_248361477.1">
    <property type="nucleotide sequence ID" value="NZ_AP025591.1"/>
</dbReference>
<feature type="region of interest" description="Disordered" evidence="1">
    <location>
        <begin position="168"/>
        <end position="191"/>
    </location>
</feature>
<accession>A0ABN6MUM1</accession>
<keyword evidence="3" id="KW-1185">Reference proteome</keyword>
<name>A0ABN6MUM1_9BACT</name>
<dbReference type="Pfam" id="PF18854">
    <property type="entry name" value="baeRF_family10"/>
    <property type="match status" value="1"/>
</dbReference>
<protein>
    <recommendedName>
        <fullName evidence="4">eRF1 domain-containing protein</fullName>
    </recommendedName>
</protein>
<sequence>MTQLDGTLSELAKLRSGSEPIVSLYLDTRWSDEHQRERVRLFVQEKIRKTLGHYADGTPGKEGLERTLRKIQDFVSGLTGQVYEKEKSGLALFACESSGLWRTLFFARPFRPELCTDGFPHLTQLARLADDFEPAIVVAPSQAGADIFHVSLGDLALESHLRGFVPRQEEDQFNSGSGRPGQHYYERQSKDERHQEAFVQKNRKAAVQEVQAVFDHNPGCHLVLVGPSETVAAFERELPERLREQVIARIPRPRQWDNGDGVRADGVVAGAAEAVADHEKQKEQQVIDAVVGQSLRGGLAVMGPDDVVEALNQGRVHKLVLEEDFTLTGWRCDNCDAIGANAETQEVCPYCRGDLKVLQHLGEAMVTRALAEGAEVEIVAHANKLHSYRSVGAFLRQTAQTGLRGASQPWPSAPGASQS</sequence>
<dbReference type="Gene3D" id="3.30.420.60">
    <property type="entry name" value="eRF1 domain 2"/>
    <property type="match status" value="1"/>
</dbReference>
<gene>
    <name evidence="2" type="ORF">AMOR_24490</name>
</gene>
<organism evidence="2 3">
    <name type="scientific">Anaeromyxobacter oryzae</name>
    <dbReference type="NCBI Taxonomy" id="2918170"/>
    <lineage>
        <taxon>Bacteria</taxon>
        <taxon>Pseudomonadati</taxon>
        <taxon>Myxococcota</taxon>
        <taxon>Myxococcia</taxon>
        <taxon>Myxococcales</taxon>
        <taxon>Cystobacterineae</taxon>
        <taxon>Anaeromyxobacteraceae</taxon>
        <taxon>Anaeromyxobacter</taxon>
    </lineage>
</organism>
<dbReference type="Proteomes" id="UP001162891">
    <property type="component" value="Chromosome"/>
</dbReference>